<organism evidence="1 2">
    <name type="scientific">Meloidogyne enterolobii</name>
    <name type="common">Root-knot nematode worm</name>
    <name type="synonym">Meloidogyne mayaguensis</name>
    <dbReference type="NCBI Taxonomy" id="390850"/>
    <lineage>
        <taxon>Eukaryota</taxon>
        <taxon>Metazoa</taxon>
        <taxon>Ecdysozoa</taxon>
        <taxon>Nematoda</taxon>
        <taxon>Chromadorea</taxon>
        <taxon>Rhabditida</taxon>
        <taxon>Tylenchina</taxon>
        <taxon>Tylenchomorpha</taxon>
        <taxon>Tylenchoidea</taxon>
        <taxon>Meloidogynidae</taxon>
        <taxon>Meloidogyninae</taxon>
        <taxon>Meloidogyne</taxon>
    </lineage>
</organism>
<gene>
    <name evidence="1" type="ORF">MENTE1834_LOCUS29001</name>
</gene>
<dbReference type="Proteomes" id="UP001497535">
    <property type="component" value="Unassembled WGS sequence"/>
</dbReference>
<dbReference type="EMBL" id="CAVMJV010000045">
    <property type="protein sequence ID" value="CAK5081764.1"/>
    <property type="molecule type" value="Genomic_DNA"/>
</dbReference>
<protein>
    <submittedName>
        <fullName evidence="1">Uncharacterized protein</fullName>
    </submittedName>
</protein>
<sequence length="396" mass="44648">MSEHSNEPSEIRFNDHAFSILQQMENESKRPHVLSPVRSISVLEAGISNHEQQPAPIRRYRPFSPHSSGKSNQQQRPKITDRRRSSATVPLARSKEELENLLVSANIDPNKPVRSVLVEAGIGSEFNSVGRLKPHLVCPHGFQNFLEVPSTHMLLFGNNNNQILTNSSLRTSVPPLAPKSSTAFVVTSRQRRQTIVTTSTIHNEEQIQVPVEIGTSLSLDDSLINSVGAKNRDALINSSNSFVSSEECTESRNPQKMRRVRNEGDIINETVTFAQIPCSYKGCQKTFSNKSSMRKHLQIHGPRQHVCQQCHRSFIERSKLKRHLLVHSGEKPFVCNFEGCTKRFSLDFNLRTHIRTVHTDSAYPRHKPKGTSTKIRVTRSDDLPKQKQQGSGIYLA</sequence>
<proteinExistence type="predicted"/>
<accession>A0ACB0ZT43</accession>
<name>A0ACB0ZT43_MELEN</name>
<keyword evidence="2" id="KW-1185">Reference proteome</keyword>
<reference evidence="1" key="1">
    <citation type="submission" date="2023-11" db="EMBL/GenBank/DDBJ databases">
        <authorList>
            <person name="Poullet M."/>
        </authorList>
    </citation>
    <scope>NUCLEOTIDE SEQUENCE</scope>
    <source>
        <strain evidence="1">E1834</strain>
    </source>
</reference>
<comment type="caution">
    <text evidence="1">The sequence shown here is derived from an EMBL/GenBank/DDBJ whole genome shotgun (WGS) entry which is preliminary data.</text>
</comment>
<evidence type="ECO:0000313" key="2">
    <source>
        <dbReference type="Proteomes" id="UP001497535"/>
    </source>
</evidence>
<evidence type="ECO:0000313" key="1">
    <source>
        <dbReference type="EMBL" id="CAK5081764.1"/>
    </source>
</evidence>